<feature type="transmembrane region" description="Helical" evidence="6">
    <location>
        <begin position="77"/>
        <end position="99"/>
    </location>
</feature>
<dbReference type="STRING" id="1236971.JCM9152_2656"/>
<keyword evidence="3 6" id="KW-0812">Transmembrane</keyword>
<dbReference type="GO" id="GO:0005886">
    <property type="term" value="C:plasma membrane"/>
    <property type="evidence" value="ECO:0007669"/>
    <property type="project" value="UniProtKB-SubCell"/>
</dbReference>
<feature type="transmembrane region" description="Helical" evidence="6">
    <location>
        <begin position="12"/>
        <end position="32"/>
    </location>
</feature>
<proteinExistence type="predicted"/>
<keyword evidence="5 6" id="KW-0472">Membrane</keyword>
<feature type="transmembrane region" description="Helical" evidence="6">
    <location>
        <begin position="193"/>
        <end position="215"/>
    </location>
</feature>
<protein>
    <submittedName>
        <fullName evidence="7">CtaG protein</fullName>
    </submittedName>
</protein>
<reference evidence="7" key="1">
    <citation type="journal article" date="2014" name="Genome Announc.">
        <title>Draft Genome Sequences of Three Alkaliphilic Bacillus Strains, Bacillus wakoensis JCM 9140T, Bacillus akibai JCM 9157T, and Bacillus hemicellulosilyticus JCM 9152T.</title>
        <authorList>
            <person name="Yuki M."/>
            <person name="Oshima K."/>
            <person name="Suda W."/>
            <person name="Oshida Y."/>
            <person name="Kitamura K."/>
            <person name="Iida T."/>
            <person name="Hattori M."/>
            <person name="Ohkuma M."/>
        </authorList>
    </citation>
    <scope>NUCLEOTIDE SEQUENCE [LARGE SCALE GENOMIC DNA]</scope>
    <source>
        <strain evidence="7">JCM 9152</strain>
    </source>
</reference>
<evidence type="ECO:0000256" key="3">
    <source>
        <dbReference type="ARBA" id="ARBA00022692"/>
    </source>
</evidence>
<name>W4QHR9_9BACI</name>
<evidence type="ECO:0000313" key="8">
    <source>
        <dbReference type="Proteomes" id="UP000018895"/>
    </source>
</evidence>
<gene>
    <name evidence="7" type="ORF">JCM9152_2656</name>
</gene>
<feature type="transmembrane region" description="Helical" evidence="6">
    <location>
        <begin position="260"/>
        <end position="281"/>
    </location>
</feature>
<keyword evidence="8" id="KW-1185">Reference proteome</keyword>
<dbReference type="Proteomes" id="UP000018895">
    <property type="component" value="Unassembled WGS sequence"/>
</dbReference>
<organism evidence="7 8">
    <name type="scientific">Halalkalibacter hemicellulosilyticusJCM 9152</name>
    <dbReference type="NCBI Taxonomy" id="1236971"/>
    <lineage>
        <taxon>Bacteria</taxon>
        <taxon>Bacillati</taxon>
        <taxon>Bacillota</taxon>
        <taxon>Bacilli</taxon>
        <taxon>Bacillales</taxon>
        <taxon>Bacillaceae</taxon>
        <taxon>Halalkalibacter</taxon>
    </lineage>
</organism>
<dbReference type="OrthoDB" id="128422at2"/>
<feature type="transmembrane region" description="Helical" evidence="6">
    <location>
        <begin position="52"/>
        <end position="71"/>
    </location>
</feature>
<accession>W4QHR9</accession>
<dbReference type="Pfam" id="PF09678">
    <property type="entry name" value="Caa3_CtaG"/>
    <property type="match status" value="1"/>
</dbReference>
<dbReference type="NCBIfam" id="TIGR02737">
    <property type="entry name" value="caa3_CtaG"/>
    <property type="match status" value="1"/>
</dbReference>
<evidence type="ECO:0000256" key="6">
    <source>
        <dbReference type="SAM" id="Phobius"/>
    </source>
</evidence>
<keyword evidence="4 6" id="KW-1133">Transmembrane helix</keyword>
<evidence type="ECO:0000313" key="7">
    <source>
        <dbReference type="EMBL" id="GAE31203.1"/>
    </source>
</evidence>
<keyword evidence="2" id="KW-1003">Cell membrane</keyword>
<dbReference type="AlphaFoldDB" id="W4QHR9"/>
<dbReference type="InterPro" id="IPR019108">
    <property type="entry name" value="Caa3_assmbl_CtaG-rel"/>
</dbReference>
<evidence type="ECO:0000256" key="4">
    <source>
        <dbReference type="ARBA" id="ARBA00022989"/>
    </source>
</evidence>
<sequence>MSLLFDTFGFRALWTPELIILLAIVGLLYMLLVTKWRGHFAGAKPVRTSQKVYFFLGLFALYLGWGSPLYITGHLMISFHMLQMVFAYFIATPLFLLGLPKWFLEAIIQKASNRFTVRVFRVIWSPIIALFLFNGLFSFYHVPLMFDSLMQAPVLHSLYEYVLLFASFLMWWHMLAPLPVLTQLPHLKRIGYIFGNGLLITPACALIIFAGSAMYSTYTDPLVWANVMAYCLPSGASVPTEIFAGPASFAFLEARTDQQLAGVMMKVFQEIVYGIAIGFAFKQWLAKEKQQDGELTISDAPTARP</sequence>
<dbReference type="InterPro" id="IPR014108">
    <property type="entry name" value="Caa3-assmbl_CtaG"/>
</dbReference>
<dbReference type="EMBL" id="BAUU01000017">
    <property type="protein sequence ID" value="GAE31203.1"/>
    <property type="molecule type" value="Genomic_DNA"/>
</dbReference>
<evidence type="ECO:0000256" key="1">
    <source>
        <dbReference type="ARBA" id="ARBA00004651"/>
    </source>
</evidence>
<comment type="subcellular location">
    <subcellularLocation>
        <location evidence="1">Cell membrane</location>
        <topology evidence="1">Multi-pass membrane protein</topology>
    </subcellularLocation>
</comment>
<evidence type="ECO:0000256" key="5">
    <source>
        <dbReference type="ARBA" id="ARBA00023136"/>
    </source>
</evidence>
<feature type="transmembrane region" description="Helical" evidence="6">
    <location>
        <begin position="161"/>
        <end position="181"/>
    </location>
</feature>
<dbReference type="RefSeq" id="WP_035344516.1">
    <property type="nucleotide sequence ID" value="NZ_BAUU01000017.1"/>
</dbReference>
<comment type="caution">
    <text evidence="7">The sequence shown here is derived from an EMBL/GenBank/DDBJ whole genome shotgun (WGS) entry which is preliminary data.</text>
</comment>
<evidence type="ECO:0000256" key="2">
    <source>
        <dbReference type="ARBA" id="ARBA00022475"/>
    </source>
</evidence>
<feature type="transmembrane region" description="Helical" evidence="6">
    <location>
        <begin position="119"/>
        <end position="141"/>
    </location>
</feature>